<protein>
    <submittedName>
        <fullName evidence="3">Testicular haploid expressed gene protein</fullName>
    </submittedName>
</protein>
<dbReference type="InterPro" id="IPR042401">
    <property type="entry name" value="SPMAP2-like"/>
</dbReference>
<dbReference type="SMART" id="SM00705">
    <property type="entry name" value="THEG"/>
    <property type="match status" value="7"/>
</dbReference>
<dbReference type="PANTHER" id="PTHR15901">
    <property type="entry name" value="TESTICULAR HAPLOID EXPRESSED GENE PROTEIN"/>
    <property type="match status" value="1"/>
</dbReference>
<comment type="caution">
    <text evidence="3">The sequence shown here is derived from an EMBL/GenBank/DDBJ whole genome shotgun (WGS) entry which is preliminary data.</text>
</comment>
<feature type="region of interest" description="Disordered" evidence="2">
    <location>
        <begin position="57"/>
        <end position="144"/>
    </location>
</feature>
<feature type="non-terminal residue" evidence="3">
    <location>
        <position position="1"/>
    </location>
</feature>
<dbReference type="OrthoDB" id="25466at2759"/>
<dbReference type="AlphaFoldDB" id="A0A8J6AI49"/>
<feature type="compositionally biased region" description="Acidic residues" evidence="2">
    <location>
        <begin position="109"/>
        <end position="136"/>
    </location>
</feature>
<evidence type="ECO:0000313" key="4">
    <source>
        <dbReference type="Proteomes" id="UP000700334"/>
    </source>
</evidence>
<dbReference type="GO" id="GO:0007283">
    <property type="term" value="P:spermatogenesis"/>
    <property type="evidence" value="ECO:0007669"/>
    <property type="project" value="TreeGrafter"/>
</dbReference>
<dbReference type="Pfam" id="PF14912">
    <property type="entry name" value="THEG"/>
    <property type="match status" value="3"/>
</dbReference>
<dbReference type="InterPro" id="IPR006623">
    <property type="entry name" value="THEG"/>
</dbReference>
<sequence>GGQTGQDRGRGLRLCRQQNVEPECGRTFSRCQDILALPGDHRHTWVWREREAAGLEELVMEDEQAESLPSHHSGSETRVPSEDGQEDAASLQRTVFESRGSRESTGSQDLDDGEPGFEVQEEEALPEEEENGEEFPDTQSPEEALSGLERVLEKDVEEAVPEMSRLSITQGLPSIPKTKCRKRRRVHDLAKPKVNWQVLRDRKAYRCKGLTWVCPRMRRLQFCVYWPSVYWTEKFLEDTTLTITVPAVSRRVEELARPKRFYSEYYNNNRQGREGFWGCGRKRLSSVAGAGCGAAGPRAARSLLARKSQHLATPIWPVPRSTLEYQASGRLRELAAPRIRNNIWSINMSEVSQVSRAAQMAVPSPRILWLAKPRAPATLLEEWDPMPKPKPHVSDYDRLLQLAMPKAQSDKCVPDRDPRWKVLEVTKKAVASPRILSLAQPRVRKDLNEGYDPYHISPASLVAQASPRLFELATPKSVTKKV</sequence>
<evidence type="ECO:0000256" key="1">
    <source>
        <dbReference type="ARBA" id="ARBA00022737"/>
    </source>
</evidence>
<name>A0A8J6AI49_GALPY</name>
<proteinExistence type="predicted"/>
<evidence type="ECO:0000313" key="3">
    <source>
        <dbReference type="EMBL" id="KAG8519207.1"/>
    </source>
</evidence>
<dbReference type="PANTHER" id="PTHR15901:SF16">
    <property type="entry name" value="TESTICULAR HAPLOID EXPRESSED GENE PROTEIN"/>
    <property type="match status" value="1"/>
</dbReference>
<organism evidence="3 4">
    <name type="scientific">Galemys pyrenaicus</name>
    <name type="common">Iberian desman</name>
    <name type="synonym">Pyrenean desman</name>
    <dbReference type="NCBI Taxonomy" id="202257"/>
    <lineage>
        <taxon>Eukaryota</taxon>
        <taxon>Metazoa</taxon>
        <taxon>Chordata</taxon>
        <taxon>Craniata</taxon>
        <taxon>Vertebrata</taxon>
        <taxon>Euteleostomi</taxon>
        <taxon>Mammalia</taxon>
        <taxon>Eutheria</taxon>
        <taxon>Laurasiatheria</taxon>
        <taxon>Eulipotyphla</taxon>
        <taxon>Talpidae</taxon>
        <taxon>Galemys</taxon>
    </lineage>
</organism>
<keyword evidence="4" id="KW-1185">Reference proteome</keyword>
<keyword evidence="1" id="KW-0677">Repeat</keyword>
<gene>
    <name evidence="3" type="ORF">J0S82_006033</name>
</gene>
<dbReference type="Proteomes" id="UP000700334">
    <property type="component" value="Unassembled WGS sequence"/>
</dbReference>
<accession>A0A8J6AI49</accession>
<dbReference type="EMBL" id="JAGFMF010011614">
    <property type="protein sequence ID" value="KAG8519207.1"/>
    <property type="molecule type" value="Genomic_DNA"/>
</dbReference>
<reference evidence="3" key="1">
    <citation type="journal article" date="2021" name="Evol. Appl.">
        <title>The genome of the Pyrenean desman and the effects of bottlenecks and inbreeding on the genomic landscape of an endangered species.</title>
        <authorList>
            <person name="Escoda L."/>
            <person name="Castresana J."/>
        </authorList>
    </citation>
    <scope>NUCLEOTIDE SEQUENCE</scope>
    <source>
        <strain evidence="3">IBE-C5619</strain>
    </source>
</reference>
<evidence type="ECO:0000256" key="2">
    <source>
        <dbReference type="SAM" id="MobiDB-lite"/>
    </source>
</evidence>